<name>A0A8X6TCI8_NEPPI</name>
<keyword evidence="2" id="KW-1185">Reference proteome</keyword>
<comment type="caution">
    <text evidence="1">The sequence shown here is derived from an EMBL/GenBank/DDBJ whole genome shotgun (WGS) entry which is preliminary data.</text>
</comment>
<proteinExistence type="predicted"/>
<protein>
    <submittedName>
        <fullName evidence="1">Uncharacterized protein</fullName>
    </submittedName>
</protein>
<dbReference type="AlphaFoldDB" id="A0A8X6TCI8"/>
<sequence length="104" mass="11993">FRSCNANISCEHDIHTNCPGGNLYLSVAEREYHFWEEELFSTQCSDVLSDIVCKQQYFDSCGNSSHNEGFKLLTSGLKKMMTELCNETSELREGKEFLEHFQIL</sequence>
<dbReference type="OrthoDB" id="6413183at2759"/>
<organism evidence="1 2">
    <name type="scientific">Nephila pilipes</name>
    <name type="common">Giant wood spider</name>
    <name type="synonym">Nephila maculata</name>
    <dbReference type="NCBI Taxonomy" id="299642"/>
    <lineage>
        <taxon>Eukaryota</taxon>
        <taxon>Metazoa</taxon>
        <taxon>Ecdysozoa</taxon>
        <taxon>Arthropoda</taxon>
        <taxon>Chelicerata</taxon>
        <taxon>Arachnida</taxon>
        <taxon>Araneae</taxon>
        <taxon>Araneomorphae</taxon>
        <taxon>Entelegynae</taxon>
        <taxon>Araneoidea</taxon>
        <taxon>Nephilidae</taxon>
        <taxon>Nephila</taxon>
    </lineage>
</organism>
<gene>
    <name evidence="1" type="ORF">NPIL_211061</name>
</gene>
<reference evidence="1" key="1">
    <citation type="submission" date="2020-08" db="EMBL/GenBank/DDBJ databases">
        <title>Multicomponent nature underlies the extraordinary mechanical properties of spider dragline silk.</title>
        <authorList>
            <person name="Kono N."/>
            <person name="Nakamura H."/>
            <person name="Mori M."/>
            <person name="Yoshida Y."/>
            <person name="Ohtoshi R."/>
            <person name="Malay A.D."/>
            <person name="Moran D.A.P."/>
            <person name="Tomita M."/>
            <person name="Numata K."/>
            <person name="Arakawa K."/>
        </authorList>
    </citation>
    <scope>NUCLEOTIDE SEQUENCE</scope>
</reference>
<feature type="non-terminal residue" evidence="1">
    <location>
        <position position="1"/>
    </location>
</feature>
<evidence type="ECO:0000313" key="1">
    <source>
        <dbReference type="EMBL" id="GFT00063.1"/>
    </source>
</evidence>
<dbReference type="Proteomes" id="UP000887013">
    <property type="component" value="Unassembled WGS sequence"/>
</dbReference>
<evidence type="ECO:0000313" key="2">
    <source>
        <dbReference type="Proteomes" id="UP000887013"/>
    </source>
</evidence>
<dbReference type="EMBL" id="BMAW01055275">
    <property type="protein sequence ID" value="GFT00063.1"/>
    <property type="molecule type" value="Genomic_DNA"/>
</dbReference>
<accession>A0A8X6TCI8</accession>